<feature type="transmembrane region" description="Helical" evidence="1">
    <location>
        <begin position="97"/>
        <end position="121"/>
    </location>
</feature>
<dbReference type="AlphaFoldDB" id="A0A941INK6"/>
<keyword evidence="1" id="KW-0472">Membrane</keyword>
<feature type="transmembrane region" description="Helical" evidence="1">
    <location>
        <begin position="187"/>
        <end position="212"/>
    </location>
</feature>
<keyword evidence="3" id="KW-1185">Reference proteome</keyword>
<evidence type="ECO:0000256" key="1">
    <source>
        <dbReference type="SAM" id="Phobius"/>
    </source>
</evidence>
<sequence length="294" mass="30765">MSATTADAELPDEAWPEEAAAEDVPGWRDVLRAENAKLRSIFRLVTLPALGVIVVLLVGISSANQQQRFVVSVPAHIPAAQAAQIRALQLSNAPDPLGIIFGGVVLAAVLFGCFGAYCACVEYSNGMIRSTLTAVPRRGRLFGAKLTAAMLAAAPAALASILVVFWIGDALLARHLGISVGAFEGRVLLRLFGAVVCLLGATALGFAIGMIMRSTAASIVALVFVYLFLIALLGAAVSHSVQEYLAPSLLGELLYLRDGGSGQPPLAAAYPLYLAWPLVFSAAAYLRFTRSDAG</sequence>
<keyword evidence="1" id="KW-0812">Transmembrane</keyword>
<dbReference type="Proteomes" id="UP000675781">
    <property type="component" value="Unassembled WGS sequence"/>
</dbReference>
<organism evidence="2 3">
    <name type="scientific">Actinospica durhamensis</name>
    <dbReference type="NCBI Taxonomy" id="1508375"/>
    <lineage>
        <taxon>Bacteria</taxon>
        <taxon>Bacillati</taxon>
        <taxon>Actinomycetota</taxon>
        <taxon>Actinomycetes</taxon>
        <taxon>Catenulisporales</taxon>
        <taxon>Actinospicaceae</taxon>
        <taxon>Actinospica</taxon>
    </lineage>
</organism>
<gene>
    <name evidence="2" type="ORF">KDL01_12415</name>
</gene>
<evidence type="ECO:0000313" key="2">
    <source>
        <dbReference type="EMBL" id="MBR7834074.1"/>
    </source>
</evidence>
<evidence type="ECO:0008006" key="4">
    <source>
        <dbReference type="Google" id="ProtNLM"/>
    </source>
</evidence>
<comment type="caution">
    <text evidence="2">The sequence shown here is derived from an EMBL/GenBank/DDBJ whole genome shotgun (WGS) entry which is preliminary data.</text>
</comment>
<feature type="transmembrane region" description="Helical" evidence="1">
    <location>
        <begin position="219"/>
        <end position="241"/>
    </location>
</feature>
<accession>A0A941INK6</accession>
<feature type="transmembrane region" description="Helical" evidence="1">
    <location>
        <begin position="268"/>
        <end position="288"/>
    </location>
</feature>
<dbReference type="EMBL" id="JAGSOG010000047">
    <property type="protein sequence ID" value="MBR7834074.1"/>
    <property type="molecule type" value="Genomic_DNA"/>
</dbReference>
<dbReference type="RefSeq" id="WP_212528595.1">
    <property type="nucleotide sequence ID" value="NZ_JAGSOG010000047.1"/>
</dbReference>
<proteinExistence type="predicted"/>
<evidence type="ECO:0000313" key="3">
    <source>
        <dbReference type="Proteomes" id="UP000675781"/>
    </source>
</evidence>
<protein>
    <recommendedName>
        <fullName evidence="4">ABC transporter permease</fullName>
    </recommendedName>
</protein>
<reference evidence="2" key="1">
    <citation type="submission" date="2021-04" db="EMBL/GenBank/DDBJ databases">
        <title>Genome based classification of Actinospica acidithermotolerans sp. nov., an actinobacterium isolated from an Indonesian hot spring.</title>
        <authorList>
            <person name="Kusuma A.B."/>
            <person name="Putra K.E."/>
            <person name="Nafisah S."/>
            <person name="Loh J."/>
            <person name="Nouioui I."/>
            <person name="Goodfellow M."/>
        </authorList>
    </citation>
    <scope>NUCLEOTIDE SEQUENCE</scope>
    <source>
        <strain evidence="2">CSCA 57</strain>
    </source>
</reference>
<keyword evidence="1" id="KW-1133">Transmembrane helix</keyword>
<feature type="transmembrane region" description="Helical" evidence="1">
    <location>
        <begin position="41"/>
        <end position="60"/>
    </location>
</feature>
<feature type="transmembrane region" description="Helical" evidence="1">
    <location>
        <begin position="142"/>
        <end position="167"/>
    </location>
</feature>
<name>A0A941INK6_9ACTN</name>